<keyword evidence="3" id="KW-1185">Reference proteome</keyword>
<dbReference type="RefSeq" id="WP_131582053.1">
    <property type="nucleotide sequence ID" value="NZ_SJZJ01000005.1"/>
</dbReference>
<proteinExistence type="predicted"/>
<dbReference type="Pfam" id="PF04480">
    <property type="entry name" value="DUF559"/>
    <property type="match status" value="1"/>
</dbReference>
<accession>A0A4R1CG89</accession>
<dbReference type="EMBL" id="SJZJ01000005">
    <property type="protein sequence ID" value="TCJ30230.1"/>
    <property type="molecule type" value="Genomic_DNA"/>
</dbReference>
<evidence type="ECO:0000259" key="1">
    <source>
        <dbReference type="Pfam" id="PF04480"/>
    </source>
</evidence>
<reference evidence="2 3" key="1">
    <citation type="submission" date="2019-03" db="EMBL/GenBank/DDBJ databases">
        <authorList>
            <person name="Kim M.K.M."/>
        </authorList>
    </citation>
    <scope>NUCLEOTIDE SEQUENCE [LARGE SCALE GENOMIC DNA]</scope>
    <source>
        <strain evidence="2 3">18JY15-6</strain>
    </source>
</reference>
<dbReference type="InterPro" id="IPR007569">
    <property type="entry name" value="DUF559"/>
</dbReference>
<dbReference type="AlphaFoldDB" id="A0A4R1CG89"/>
<dbReference type="InterPro" id="IPR011335">
    <property type="entry name" value="Restrct_endonuc-II-like"/>
</dbReference>
<protein>
    <submittedName>
        <fullName evidence="2">DUF559 domain-containing protein</fullName>
    </submittedName>
</protein>
<dbReference type="OrthoDB" id="3173471at2"/>
<organism evidence="2 3">
    <name type="scientific">Nocardioides jejuensis</name>
    <dbReference type="NCBI Taxonomy" id="2502782"/>
    <lineage>
        <taxon>Bacteria</taxon>
        <taxon>Bacillati</taxon>
        <taxon>Actinomycetota</taxon>
        <taxon>Actinomycetes</taxon>
        <taxon>Propionibacteriales</taxon>
        <taxon>Nocardioidaceae</taxon>
        <taxon>Nocardioides</taxon>
    </lineage>
</organism>
<dbReference type="Proteomes" id="UP000295453">
    <property type="component" value="Unassembled WGS sequence"/>
</dbReference>
<sequence length="303" mass="33150">MSDPPFDPTVPFRSSAAVVAGISRRRLAGSAFVRLFHDTYVQAGVELTPAVRAAAALVRSGPTARCSHFTAARLAGLPVPERADEWVTVASERERTHVPGLECRVAVEEPMVFAGLPITPPGRIFVDLAPMLSLVELVIVGDALVRAHLSLDELTAYVAGARGAGAREARRAVGFVRERVDSPMETRVRMLIVLAGLPEPEVNIEVVDASGAVRRLDLVYSAIKLVIEYDGKGHKVNDAKWAADLGRREDLERLGFSFVTVVARDVFNHPDRTVARIATALSERGLRVRPRDEWRRHFVVTGR</sequence>
<evidence type="ECO:0000313" key="3">
    <source>
        <dbReference type="Proteomes" id="UP000295453"/>
    </source>
</evidence>
<dbReference type="SUPFAM" id="SSF52980">
    <property type="entry name" value="Restriction endonuclease-like"/>
    <property type="match status" value="1"/>
</dbReference>
<name>A0A4R1CG89_9ACTN</name>
<comment type="caution">
    <text evidence="2">The sequence shown here is derived from an EMBL/GenBank/DDBJ whole genome shotgun (WGS) entry which is preliminary data.</text>
</comment>
<dbReference type="Gene3D" id="3.40.960.10">
    <property type="entry name" value="VSR Endonuclease"/>
    <property type="match status" value="1"/>
</dbReference>
<gene>
    <name evidence="2" type="ORF">EPD65_04925</name>
</gene>
<evidence type="ECO:0000313" key="2">
    <source>
        <dbReference type="EMBL" id="TCJ30230.1"/>
    </source>
</evidence>
<feature type="domain" description="DUF559" evidence="1">
    <location>
        <begin position="217"/>
        <end position="281"/>
    </location>
</feature>